<dbReference type="PANTHER" id="PTHR34708">
    <property type="entry name" value="OS07G0440000 PROTEIN"/>
    <property type="match status" value="1"/>
</dbReference>
<comment type="caution">
    <text evidence="3">The sequence shown here is derived from an EMBL/GenBank/DDBJ whole genome shotgun (WGS) entry which is preliminary data.</text>
</comment>
<gene>
    <name evidence="3" type="ORF">NCGR_LOCUS4825</name>
</gene>
<dbReference type="AlphaFoldDB" id="A0A811MN74"/>
<evidence type="ECO:0000313" key="3">
    <source>
        <dbReference type="EMBL" id="CAD6207244.1"/>
    </source>
</evidence>
<dbReference type="Proteomes" id="UP000604825">
    <property type="component" value="Unassembled WGS sequence"/>
</dbReference>
<name>A0A811MN74_9POAL</name>
<sequence length="377" mass="41066">MVIAGAPTPPPPPTRRSFELTTIVSGSRRVGSSNGWLALSVVGSIDETVFVLLNPIAAVEIILPPLIYKHEDESRRDWVSKLVFTPCPAKDNFAAAAICDIDMIAYVTAGAKRWAVMDPVRLTSEVGDQLTDVVYTDKGKVYCLAKCGDEHVLRLPERWQPERRRRKPANADEAGPSEPEFSVLHPPSPSSPPPLSPSPPRPSPPQAAEAEHTIIAHPLSPLRIVALPYEGVPPESQGTHLNTPATIKPLLPLFDPATLPAGGQRRVAENEILVLRYYPRRRRRPCWDAVKDLGGYSLFVGRNNAVSMYAEGVPGLRGNCVYWIGGMVFDLESGRSTPCGVPQPGFLPGGHPYSTICWYSMSDVMSINNSYNTSSTG</sequence>
<dbReference type="EMBL" id="CAJGYO010000001">
    <property type="protein sequence ID" value="CAD6207244.1"/>
    <property type="molecule type" value="Genomic_DNA"/>
</dbReference>
<evidence type="ECO:0000256" key="1">
    <source>
        <dbReference type="SAM" id="MobiDB-lite"/>
    </source>
</evidence>
<protein>
    <recommendedName>
        <fullName evidence="2">KIB1-4 beta-propeller domain-containing protein</fullName>
    </recommendedName>
</protein>
<feature type="region of interest" description="Disordered" evidence="1">
    <location>
        <begin position="159"/>
        <end position="209"/>
    </location>
</feature>
<evidence type="ECO:0000259" key="2">
    <source>
        <dbReference type="Pfam" id="PF03478"/>
    </source>
</evidence>
<dbReference type="PANTHER" id="PTHR34708:SF1">
    <property type="entry name" value="OS08G0126400 PROTEIN"/>
    <property type="match status" value="1"/>
</dbReference>
<dbReference type="InterPro" id="IPR005174">
    <property type="entry name" value="KIB1-4_b-propeller"/>
</dbReference>
<reference evidence="3" key="1">
    <citation type="submission" date="2020-10" db="EMBL/GenBank/DDBJ databases">
        <authorList>
            <person name="Han B."/>
            <person name="Lu T."/>
            <person name="Zhao Q."/>
            <person name="Huang X."/>
            <person name="Zhao Y."/>
        </authorList>
    </citation>
    <scope>NUCLEOTIDE SEQUENCE</scope>
</reference>
<evidence type="ECO:0000313" key="4">
    <source>
        <dbReference type="Proteomes" id="UP000604825"/>
    </source>
</evidence>
<dbReference type="Pfam" id="PF03478">
    <property type="entry name" value="Beta-prop_KIB1-4"/>
    <property type="match status" value="1"/>
</dbReference>
<proteinExistence type="predicted"/>
<accession>A0A811MN74</accession>
<feature type="compositionally biased region" description="Pro residues" evidence="1">
    <location>
        <begin position="186"/>
        <end position="205"/>
    </location>
</feature>
<feature type="domain" description="KIB1-4 beta-propeller" evidence="2">
    <location>
        <begin position="19"/>
        <end position="330"/>
    </location>
</feature>
<keyword evidence="4" id="KW-1185">Reference proteome</keyword>
<organism evidence="3 4">
    <name type="scientific">Miscanthus lutarioriparius</name>
    <dbReference type="NCBI Taxonomy" id="422564"/>
    <lineage>
        <taxon>Eukaryota</taxon>
        <taxon>Viridiplantae</taxon>
        <taxon>Streptophyta</taxon>
        <taxon>Embryophyta</taxon>
        <taxon>Tracheophyta</taxon>
        <taxon>Spermatophyta</taxon>
        <taxon>Magnoliopsida</taxon>
        <taxon>Liliopsida</taxon>
        <taxon>Poales</taxon>
        <taxon>Poaceae</taxon>
        <taxon>PACMAD clade</taxon>
        <taxon>Panicoideae</taxon>
        <taxon>Andropogonodae</taxon>
        <taxon>Andropogoneae</taxon>
        <taxon>Saccharinae</taxon>
        <taxon>Miscanthus</taxon>
    </lineage>
</organism>
<dbReference type="OrthoDB" id="614873at2759"/>